<dbReference type="CDD" id="cd01823">
    <property type="entry name" value="SEST_like"/>
    <property type="match status" value="1"/>
</dbReference>
<dbReference type="SMART" id="SM00060">
    <property type="entry name" value="FN3"/>
    <property type="match status" value="1"/>
</dbReference>
<dbReference type="Gene3D" id="2.60.40.10">
    <property type="entry name" value="Immunoglobulins"/>
    <property type="match status" value="1"/>
</dbReference>
<comment type="caution">
    <text evidence="2">The sequence shown here is derived from an EMBL/GenBank/DDBJ whole genome shotgun (WGS) entry which is preliminary data.</text>
</comment>
<dbReference type="GO" id="GO:0016788">
    <property type="term" value="F:hydrolase activity, acting on ester bonds"/>
    <property type="evidence" value="ECO:0007669"/>
    <property type="project" value="InterPro"/>
</dbReference>
<dbReference type="InterPro" id="IPR036514">
    <property type="entry name" value="SGNH_hydro_sf"/>
</dbReference>
<dbReference type="PROSITE" id="PS50853">
    <property type="entry name" value="FN3"/>
    <property type="match status" value="1"/>
</dbReference>
<reference evidence="3" key="1">
    <citation type="journal article" date="2017" name="Nat. Microbiol.">
        <title>Global analysis of biosynthetic gene clusters reveals vast potential of secondary metabolite production in Penicillium species.</title>
        <authorList>
            <person name="Nielsen J.C."/>
            <person name="Grijseels S."/>
            <person name="Prigent S."/>
            <person name="Ji B."/>
            <person name="Dainat J."/>
            <person name="Nielsen K.F."/>
            <person name="Frisvad J.C."/>
            <person name="Workman M."/>
            <person name="Nielsen J."/>
        </authorList>
    </citation>
    <scope>NUCLEOTIDE SEQUENCE [LARGE SCALE GENOMIC DNA]</scope>
    <source>
        <strain evidence="3">IBT 31811</strain>
    </source>
</reference>
<dbReference type="SUPFAM" id="SSF49265">
    <property type="entry name" value="Fibronectin type III"/>
    <property type="match status" value="1"/>
</dbReference>
<dbReference type="Proteomes" id="UP000191672">
    <property type="component" value="Unassembled WGS sequence"/>
</dbReference>
<evidence type="ECO:0000259" key="1">
    <source>
        <dbReference type="PROSITE" id="PS50853"/>
    </source>
</evidence>
<dbReference type="EMBL" id="MDYN01000101">
    <property type="protein sequence ID" value="OQD78001.1"/>
    <property type="molecule type" value="Genomic_DNA"/>
</dbReference>
<dbReference type="SUPFAM" id="SSF52266">
    <property type="entry name" value="SGNH hydrolase"/>
    <property type="match status" value="1"/>
</dbReference>
<dbReference type="InterPro" id="IPR013783">
    <property type="entry name" value="Ig-like_fold"/>
</dbReference>
<evidence type="ECO:0000313" key="2">
    <source>
        <dbReference type="EMBL" id="OQD78001.1"/>
    </source>
</evidence>
<proteinExistence type="predicted"/>
<sequence length="1027" mass="112418">MAAIGDSYSAGIGAGQRLDGPGDFDCRRFDHSYPYLINNDERLGDPAARTFQFQSCSGAVVDDVLKEQIPNIDENQQVILLSAGGNDAELTNILNQCIFQWSAFKVDKWKVAQSMSLTKQALASLLISWESMSRGCEGQLTYSKNLIAGNAFSKSLDSIISAAKSKLASDGMIYYTGYAKFFAEDLSSACDDVSWSIFIHDAGVGAGLFEEGVKLTTDHRKIMNDLVDDVNAQISAAVKRAGDRVKFVDYDQYVGHFNGRFCENGVDESTKESNTRNGLMFYEMNTWDFWGTNPWKRSVESSYVETFEGSVNQFAQITLELDPGAKLSDASFVSDTSTASSSSLAVSKVALMSTTDTEKRSVPWYLPDGYGRVFHPQILLHELISSLVVYNMVNKNEQDNGLPAIPETIAFDSCPNYPSSSSNASSGQQIAVASYINPLSGALAWLRLTDNYSSDKMPILVANVVNGPDSTVNDDWAKVIKRAAASGKKVLGYVRTGYLGVSDQRFTTRLGSVDLADWTAQIEEDVDMWYNLYGDDIGGIFFDEGWPECGADNKYVDLYKYINDYTKRTHPGAYTVLNPGSPIMSCFEDTMDTLLTFELSYDAYIKSYTPNDWVPKDPRKLWHIIYNVPESAISEVIALSKKRGAGFVQLTDDIMPNPYDDLPADSYIKKMLGAVHGGSLLKEAASSWQSGEAAGAVSGLRVETSEYTSARLSWYPAGGALGYHVYSGTTVVASVPNTMTQITLGGLTPGTSHDFHVSAVGGGGHLGSSSSTVTVVTDSLPSGKTVTNWHSTPQEGSTTIKADILVPYAFVRLYLWDSVGCDFDTNPGWTVNFKIDKYVCTHYMIEGTSLYNYTGTVVQGSTTPPWAWTLMSAITLDITGYTYTWTLPIGTLTTDTSKFVIQTQGYNALGNFVEPDASDYDCEGSTMCSTPGMLKWCDHAVNYLHRDDDPFYNTNGAASQTGNCWGDQTRGCGVFVQGINCSISGNDMWNDYQNIRKIGGCGKCGTYHRGNGCLVTIDYVYQCNNHD</sequence>
<dbReference type="Gene3D" id="3.40.50.1110">
    <property type="entry name" value="SGNH hydrolase"/>
    <property type="match status" value="1"/>
</dbReference>
<accession>A0A1V6PM01</accession>
<dbReference type="Pfam" id="PF15474">
    <property type="entry name" value="MU117"/>
    <property type="match status" value="1"/>
</dbReference>
<dbReference type="STRING" id="416450.A0A1V6PM01"/>
<dbReference type="InterPro" id="IPR036116">
    <property type="entry name" value="FN3_sf"/>
</dbReference>
<feature type="domain" description="Fibronectin type-III" evidence="1">
    <location>
        <begin position="696"/>
        <end position="780"/>
    </location>
</feature>
<dbReference type="PANTHER" id="PTHR35040">
    <property type="match status" value="1"/>
</dbReference>
<evidence type="ECO:0000313" key="3">
    <source>
        <dbReference type="Proteomes" id="UP000191672"/>
    </source>
</evidence>
<dbReference type="InterPro" id="IPR037460">
    <property type="entry name" value="SEST-like"/>
</dbReference>
<dbReference type="InterPro" id="IPR021986">
    <property type="entry name" value="Spherulin4"/>
</dbReference>
<dbReference type="Pfam" id="PF00041">
    <property type="entry name" value="fn3"/>
    <property type="match status" value="1"/>
</dbReference>
<keyword evidence="3" id="KW-1185">Reference proteome</keyword>
<dbReference type="AlphaFoldDB" id="A0A1V6PM01"/>
<gene>
    <name evidence="2" type="ORF">PENANT_c101G09065</name>
</gene>
<protein>
    <recommendedName>
        <fullName evidence="1">Fibronectin type-III domain-containing protein</fullName>
    </recommendedName>
</protein>
<dbReference type="InterPro" id="IPR003961">
    <property type="entry name" value="FN3_dom"/>
</dbReference>
<dbReference type="PANTHER" id="PTHR35040:SF7">
    <property type="entry name" value="FIBRONECTIN TYPE-III DOMAIN-CONTAINING PROTEIN-RELATED"/>
    <property type="match status" value="1"/>
</dbReference>
<dbReference type="InterPro" id="IPR029167">
    <property type="entry name" value="Mug117"/>
</dbReference>
<organism evidence="2 3">
    <name type="scientific">Penicillium antarcticum</name>
    <dbReference type="NCBI Taxonomy" id="416450"/>
    <lineage>
        <taxon>Eukaryota</taxon>
        <taxon>Fungi</taxon>
        <taxon>Dikarya</taxon>
        <taxon>Ascomycota</taxon>
        <taxon>Pezizomycotina</taxon>
        <taxon>Eurotiomycetes</taxon>
        <taxon>Eurotiomycetidae</taxon>
        <taxon>Eurotiales</taxon>
        <taxon>Aspergillaceae</taxon>
        <taxon>Penicillium</taxon>
    </lineage>
</organism>
<dbReference type="Pfam" id="PF12138">
    <property type="entry name" value="Spherulin4"/>
    <property type="match status" value="1"/>
</dbReference>
<name>A0A1V6PM01_9EURO</name>
<dbReference type="CDD" id="cd00063">
    <property type="entry name" value="FN3"/>
    <property type="match status" value="1"/>
</dbReference>